<dbReference type="Proteomes" id="UP000240009">
    <property type="component" value="Unassembled WGS sequence"/>
</dbReference>
<accession>A0A2S8FGU5</accession>
<dbReference type="EMBL" id="PUIA01000037">
    <property type="protein sequence ID" value="PQO31387.1"/>
    <property type="molecule type" value="Genomic_DNA"/>
</dbReference>
<dbReference type="Gene3D" id="2.120.10.30">
    <property type="entry name" value="TolB, C-terminal domain"/>
    <property type="match status" value="1"/>
</dbReference>
<evidence type="ECO:0000313" key="2">
    <source>
        <dbReference type="EMBL" id="PQO31387.1"/>
    </source>
</evidence>
<dbReference type="SUPFAM" id="SSF82171">
    <property type="entry name" value="DPP6 N-terminal domain-like"/>
    <property type="match status" value="1"/>
</dbReference>
<sequence>MGTAYPIVFTSRSSAASLRAAANQGETFVYPGQPLWQAEQGRLRMLLPGGQVSELTWGKQLPDGSTLIDVMSPSVSPDGQRIIFAGRKASPDAGHFRLYEIRVDGTELRQLTGGPEDSGCTAAPPMRYTQDGTETLSDTERKQVDYDDVDPTYAPGGHIIFASSRTPDLGRDHARRSTTLWIMQEDGSGKKPLSANRNNDRWPWIASNGYVIFSLWSRNREVISRDLRTIEPYTDDRETATLPTDSWLGAHIEPNGDFFGSVIKTKEPVLRPRGLHNGNYIFMTSSEIDENAASHMTVVQAKAGCIDNSPSSMAKESVLPATSDTLLIPGPSQDFNGNPLQLATPSTYPANQITLAAASKQKDGTWNDASYGIYLADEDWGQNATAESISLRKVFDDPQLVDSEPVAVAPREIKYNFQTLEIGDGRQTVRFANGETFDGPTAEVHNSAVSFAGNQDAPGQRTAGEEGARFNPVPKDLIETIRIYGSHRDRFDSPDKPRVHGDFELLIETPVEEDAFRFRIPPGAPTVLAGFDSDGKVVRWKSDAKPESGERTTFYAFAGDHYSGARPGFTHFCTGCHTGHSGTPTLRQAPGK</sequence>
<dbReference type="InterPro" id="IPR011042">
    <property type="entry name" value="6-blade_b-propeller_TolB-like"/>
</dbReference>
<comment type="caution">
    <text evidence="2">The sequence shown here is derived from an EMBL/GenBank/DDBJ whole genome shotgun (WGS) entry which is preliminary data.</text>
</comment>
<organism evidence="2 3">
    <name type="scientific">Blastopirellula marina</name>
    <dbReference type="NCBI Taxonomy" id="124"/>
    <lineage>
        <taxon>Bacteria</taxon>
        <taxon>Pseudomonadati</taxon>
        <taxon>Planctomycetota</taxon>
        <taxon>Planctomycetia</taxon>
        <taxon>Pirellulales</taxon>
        <taxon>Pirellulaceae</taxon>
        <taxon>Blastopirellula</taxon>
    </lineage>
</organism>
<feature type="region of interest" description="Disordered" evidence="1">
    <location>
        <begin position="109"/>
        <end position="136"/>
    </location>
</feature>
<proteinExistence type="predicted"/>
<evidence type="ECO:0000313" key="3">
    <source>
        <dbReference type="Proteomes" id="UP000240009"/>
    </source>
</evidence>
<name>A0A2S8FGU5_9BACT</name>
<evidence type="ECO:0008006" key="4">
    <source>
        <dbReference type="Google" id="ProtNLM"/>
    </source>
</evidence>
<dbReference type="AlphaFoldDB" id="A0A2S8FGU5"/>
<evidence type="ECO:0000256" key="1">
    <source>
        <dbReference type="SAM" id="MobiDB-lite"/>
    </source>
</evidence>
<protein>
    <recommendedName>
        <fullName evidence="4">Hydrazine synthase alpha subunit middle domain-containing protein</fullName>
    </recommendedName>
</protein>
<gene>
    <name evidence="2" type="ORF">C5Y96_13690</name>
</gene>
<reference evidence="2 3" key="1">
    <citation type="submission" date="2018-02" db="EMBL/GenBank/DDBJ databases">
        <title>Comparative genomes isolates from brazilian mangrove.</title>
        <authorList>
            <person name="Araujo J.E."/>
            <person name="Taketani R.G."/>
            <person name="Silva M.C.P."/>
            <person name="Loureco M.V."/>
            <person name="Andreote F.D."/>
        </authorList>
    </citation>
    <scope>NUCLEOTIDE SEQUENCE [LARGE SCALE GENOMIC DNA]</scope>
    <source>
        <strain evidence="2 3">HEX-2 MGV</strain>
    </source>
</reference>